<reference evidence="3" key="1">
    <citation type="submission" date="2017-02" db="UniProtKB">
        <authorList>
            <consortium name="WormBaseParasite"/>
        </authorList>
    </citation>
    <scope>IDENTIFICATION</scope>
</reference>
<keyword evidence="2" id="KW-1185">Reference proteome</keyword>
<evidence type="ECO:0000313" key="2">
    <source>
        <dbReference type="Proteomes" id="UP000271162"/>
    </source>
</evidence>
<proteinExistence type="predicted"/>
<accession>A0A0N4Y180</accession>
<dbReference type="EMBL" id="UYSL01020130">
    <property type="protein sequence ID" value="VDL72945.1"/>
    <property type="molecule type" value="Genomic_DNA"/>
</dbReference>
<dbReference type="AlphaFoldDB" id="A0A0N4Y180"/>
<dbReference type="Proteomes" id="UP000271162">
    <property type="component" value="Unassembled WGS sequence"/>
</dbReference>
<evidence type="ECO:0000313" key="3">
    <source>
        <dbReference type="WBParaSite" id="NBR_0000935501-mRNA-1"/>
    </source>
</evidence>
<evidence type="ECO:0000313" key="1">
    <source>
        <dbReference type="EMBL" id="VDL72945.1"/>
    </source>
</evidence>
<reference evidence="1 2" key="2">
    <citation type="submission" date="2018-11" db="EMBL/GenBank/DDBJ databases">
        <authorList>
            <consortium name="Pathogen Informatics"/>
        </authorList>
    </citation>
    <scope>NUCLEOTIDE SEQUENCE [LARGE SCALE GENOMIC DNA]</scope>
</reference>
<name>A0A0N4Y180_NIPBR</name>
<organism evidence="3">
    <name type="scientific">Nippostrongylus brasiliensis</name>
    <name type="common">Rat hookworm</name>
    <dbReference type="NCBI Taxonomy" id="27835"/>
    <lineage>
        <taxon>Eukaryota</taxon>
        <taxon>Metazoa</taxon>
        <taxon>Ecdysozoa</taxon>
        <taxon>Nematoda</taxon>
        <taxon>Chromadorea</taxon>
        <taxon>Rhabditida</taxon>
        <taxon>Rhabditina</taxon>
        <taxon>Rhabditomorpha</taxon>
        <taxon>Strongyloidea</taxon>
        <taxon>Heligmosomidae</taxon>
        <taxon>Nippostrongylus</taxon>
    </lineage>
</organism>
<dbReference type="WBParaSite" id="NBR_0000935501-mRNA-1">
    <property type="protein sequence ID" value="NBR_0000935501-mRNA-1"/>
    <property type="gene ID" value="NBR_0000935501"/>
</dbReference>
<gene>
    <name evidence="1" type="ORF">NBR_LOCUS9356</name>
</gene>
<protein>
    <submittedName>
        <fullName evidence="1 3">Uncharacterized protein</fullName>
    </submittedName>
</protein>
<sequence>MIRRLAQRRRVVASKTSPALEISQVLRNESVGLGAVLVMPYRLTLVALNDREDFEELCWLASPRAGTAPDSPLSSTASSSVKQSFYPDKVFLKKVLSILTQRNDLLLVADKDPGVWDFYDKGMKAESMELSNPIVADYFKEKKKEDKRVVANVDAWRRSSYPYSVRTLFRFGGSMRYLAPPYWVSAGFPPSSVPSAV</sequence>